<feature type="compositionally biased region" description="Basic and acidic residues" evidence="4">
    <location>
        <begin position="772"/>
        <end position="783"/>
    </location>
</feature>
<dbReference type="Proteomes" id="UP000197619">
    <property type="component" value="Unassembled WGS sequence"/>
</dbReference>
<dbReference type="InterPro" id="IPR035897">
    <property type="entry name" value="Toll_tir_struct_dom_sf"/>
</dbReference>
<protein>
    <submittedName>
        <fullName evidence="6">Perilipin-3</fullName>
    </submittedName>
</protein>
<dbReference type="InterPro" id="IPR004279">
    <property type="entry name" value="Perilipin"/>
</dbReference>
<dbReference type="InterPro" id="IPR040886">
    <property type="entry name" value="TRIF_N"/>
</dbReference>
<feature type="compositionally biased region" description="Pro residues" evidence="4">
    <location>
        <begin position="1485"/>
        <end position="1513"/>
    </location>
</feature>
<dbReference type="Pfam" id="PF12721">
    <property type="entry name" value="RHIM"/>
    <property type="match status" value="1"/>
</dbReference>
<feature type="compositionally biased region" description="Pro residues" evidence="4">
    <location>
        <begin position="1275"/>
        <end position="1294"/>
    </location>
</feature>
<proteinExistence type="inferred from homology"/>
<dbReference type="GO" id="GO:0007165">
    <property type="term" value="P:signal transduction"/>
    <property type="evidence" value="ECO:0007669"/>
    <property type="project" value="InterPro"/>
</dbReference>
<evidence type="ECO:0000313" key="7">
    <source>
        <dbReference type="Proteomes" id="UP000197619"/>
    </source>
</evidence>
<dbReference type="SUPFAM" id="SSF52200">
    <property type="entry name" value="Toll/Interleukin receptor TIR domain"/>
    <property type="match status" value="1"/>
</dbReference>
<comment type="caution">
    <text evidence="6">The sequence shown here is derived from an EMBL/GenBank/DDBJ whole genome shotgun (WGS) entry which is preliminary data.</text>
</comment>
<dbReference type="InterPro" id="IPR025735">
    <property type="entry name" value="RHIM"/>
</dbReference>
<dbReference type="PROSITE" id="PS50104">
    <property type="entry name" value="TIR"/>
    <property type="match status" value="1"/>
</dbReference>
<feature type="region of interest" description="Disordered" evidence="4">
    <location>
        <begin position="1117"/>
        <end position="1298"/>
    </location>
</feature>
<sequence>MRINRIIRMMRINRIIRITESAAEVSMASGKTPTPDLLKAEEQQSVSAVNRVTNLPLLNSAFNLVSSAYNHTKESHPCLSGVCSVAETVAAVAVGSVVGGAQPILSQLEPQIALVNEYACKGLDQLEQNLPFLQQPADKVISDTKQLVSTKVTSAMDAACEAKEAVADKVTEAVDLTKNVVGDSVKLTRSVVTSTVNSAVEAAQGAKELVTSKVTEAVDVTKHMVEDSVDRTKIAVASTIVNAVEAAQGAKELVTSKVTEAVDLSKHLVEDSVDRTKSAVTSTITAAVGAAQGAKDLVANKVTDAMDKVSKAVDVTKHMVEDSVDLTKSAVASTIVSAVEAAQGAKEMVTDKVTKAVDLSKHIVEDSVDLTKSAVASTIVNAVEAAQGAKELVTNKVTEAVDVTKHTVEDSIDRTKSAVASTITAAVGAAQGAKDLVANKVTEAVDLTKEAVQDSVEKTKSVVTSTVSTALDAACGTISSKINTALEQGKEALQKGVEMTNLEVTNSISKVKAVSQAVAGGVESVLGMSEDLVDHYLPMTEEELGKLATTVQGFGVASVEEQKRQQSYFVRLGSLSGRLRHRAYQHSLAKLQGFRHRIQDTLARLQLAIKLIESVKQEVGQKLLEGQEKLHQLWVDWSLTQPKGNQVRTASQPEVEPRTLAMLRIITQQLQPAYHSLKLSILGLPSSMQEAVSRAARHIYKLHSSFSRAVSFQDLSRTSLARSQDRVAEARRSLDVLFEYVAHNIPLEWIVGPFRAMAKVAQDSRKHKKREMRSDRKLPKLEKAPLSQEVTKAPEEPKGTKKLSEKCSVDDFKDYLRVTPCVKDFTAIKYRNIGRCEREPGSSRSIPQCPHHPSEGCPLFSSQTPALRGRSSEQSPRALEVCVCGPAADEMAQSAELQPSFEDVFKILSQAPPEKLLSLKLKLKHLVPGPCSKLLQAMVLLTLGQETDARICLDALRDNQAAQYVHQIKLGAAGVQEDGEDLQPPQLDAGAVALLAQVYTVLAQEKLCSPEARDKACHASKDTQRGTLNIPPKEQDKQGSAASGGSGDRFGTLRSHEDAGLPHMARSSPVEIRGNSDLSGPRTLCSVGSSSLSSCLEISASPTVAFHTQPSVPECVIWPSRAGHPNGDTQSHGPQESSWASTPCSPPGQDTAAQGPQAEKVLQVSPCHPSPLPVPETPLASEPAQSSDVSSTVTEPHTAREKQDEKQDEMQSSDVPDSRAVVDTAPALVSGQDSNIPAGIPSNSAPASTSTCSLPPPNSFSTLPPLQESPSRVSYPPPLHSSPSPARPPAPPAMDPSEPDGAKFFTFVVLHASEDEIVAHQVKNLLEGMGVSNGATLSEDFFIAGRSHMICFQEAMENSAFMILLLTKNFPCNLCLYQTDTALMQSILDPSKQDSVIPFLPKANALERSQIPRMLSVLITLDESSPLFSNNVHKTFNPKKIQKKKALWDQMQRRKSQERWEQHQAQQNLAALSLGCPPWVPPASPWPPGPPAQHWCPPAPMDAPPAQMGPPPSQAQLPPGHYNITAGQGGMPPLIIQHARMVQIGNHNVMQVETAPAEPGHSQEQSRHNI</sequence>
<feature type="domain" description="TIR" evidence="5">
    <location>
        <begin position="1303"/>
        <end position="1436"/>
    </location>
</feature>
<keyword evidence="7" id="KW-1185">Reference proteome</keyword>
<feature type="compositionally biased region" description="Polar residues" evidence="4">
    <location>
        <begin position="1127"/>
        <end position="1143"/>
    </location>
</feature>
<accession>A0A218UCQ9</accession>
<dbReference type="PANTHER" id="PTHR14024:SF51">
    <property type="entry name" value="PERILIPIN-RELATED"/>
    <property type="match status" value="1"/>
</dbReference>
<dbReference type="Pfam" id="PF03036">
    <property type="entry name" value="Perilipin"/>
    <property type="match status" value="2"/>
</dbReference>
<evidence type="ECO:0000256" key="1">
    <source>
        <dbReference type="ARBA" id="ARBA00004502"/>
    </source>
</evidence>
<dbReference type="GO" id="GO:0005829">
    <property type="term" value="C:cytosol"/>
    <property type="evidence" value="ECO:0007669"/>
    <property type="project" value="TreeGrafter"/>
</dbReference>
<dbReference type="Gene3D" id="1.20.120.340">
    <property type="entry name" value="Flagellar protein FliS"/>
    <property type="match status" value="1"/>
</dbReference>
<dbReference type="InterPro" id="IPR000157">
    <property type="entry name" value="TIR_dom"/>
</dbReference>
<comment type="similarity">
    <text evidence="2">Belongs to the perilipin family.</text>
</comment>
<dbReference type="Gene3D" id="3.30.720.170">
    <property type="entry name" value="Perilipin, alpha-beta domain"/>
    <property type="match status" value="1"/>
</dbReference>
<feature type="compositionally biased region" description="Polar residues" evidence="4">
    <location>
        <begin position="1183"/>
        <end position="1195"/>
    </location>
</feature>
<keyword evidence="3" id="KW-0551">Lipid droplet</keyword>
<dbReference type="Gene3D" id="1.25.40.780">
    <property type="match status" value="1"/>
</dbReference>
<dbReference type="GO" id="GO:0019915">
    <property type="term" value="P:lipid storage"/>
    <property type="evidence" value="ECO:0007669"/>
    <property type="project" value="TreeGrafter"/>
</dbReference>
<name>A0A218UCQ9_9PASE</name>
<feature type="compositionally biased region" description="Basic and acidic residues" evidence="4">
    <location>
        <begin position="792"/>
        <end position="803"/>
    </location>
</feature>
<feature type="region of interest" description="Disordered" evidence="4">
    <location>
        <begin position="1018"/>
        <end position="1079"/>
    </location>
</feature>
<gene>
    <name evidence="6" type="primary">PLIN3_1</name>
    <name evidence="6" type="ORF">RLOC_00005055</name>
</gene>
<evidence type="ECO:0000256" key="2">
    <source>
        <dbReference type="ARBA" id="ARBA00006311"/>
    </source>
</evidence>
<feature type="compositionally biased region" description="Basic and acidic residues" evidence="4">
    <location>
        <begin position="1197"/>
        <end position="1209"/>
    </location>
</feature>
<evidence type="ECO:0000313" key="6">
    <source>
        <dbReference type="EMBL" id="OWK51495.1"/>
    </source>
</evidence>
<dbReference type="GO" id="GO:0005811">
    <property type="term" value="C:lipid droplet"/>
    <property type="evidence" value="ECO:0007669"/>
    <property type="project" value="UniProtKB-SubCell"/>
</dbReference>
<dbReference type="Gene3D" id="3.40.50.10140">
    <property type="entry name" value="Toll/interleukin-1 receptor homology (TIR) domain"/>
    <property type="match status" value="1"/>
</dbReference>
<organism evidence="6 7">
    <name type="scientific">Lonchura striata</name>
    <name type="common">white-rumped munia</name>
    <dbReference type="NCBI Taxonomy" id="40157"/>
    <lineage>
        <taxon>Eukaryota</taxon>
        <taxon>Metazoa</taxon>
        <taxon>Chordata</taxon>
        <taxon>Craniata</taxon>
        <taxon>Vertebrata</taxon>
        <taxon>Euteleostomi</taxon>
        <taxon>Archelosauria</taxon>
        <taxon>Archosauria</taxon>
        <taxon>Dinosauria</taxon>
        <taxon>Saurischia</taxon>
        <taxon>Theropoda</taxon>
        <taxon>Coelurosauria</taxon>
        <taxon>Aves</taxon>
        <taxon>Neognathae</taxon>
        <taxon>Neoaves</taxon>
        <taxon>Telluraves</taxon>
        <taxon>Australaves</taxon>
        <taxon>Passeriformes</taxon>
        <taxon>Passeroidea</taxon>
        <taxon>Estrildidae</taxon>
        <taxon>Estrildinae</taxon>
        <taxon>Lonchura</taxon>
    </lineage>
</organism>
<dbReference type="SUPFAM" id="SSF109775">
    <property type="entry name" value="Mannose-6-phosphate receptor binding protein 1 (Tip47), C-terminal domain"/>
    <property type="match status" value="1"/>
</dbReference>
<evidence type="ECO:0000256" key="4">
    <source>
        <dbReference type="SAM" id="MobiDB-lite"/>
    </source>
</evidence>
<feature type="region of interest" description="Disordered" evidence="4">
    <location>
        <begin position="763"/>
        <end position="803"/>
    </location>
</feature>
<evidence type="ECO:0000259" key="5">
    <source>
        <dbReference type="PROSITE" id="PS50104"/>
    </source>
</evidence>
<feature type="region of interest" description="Disordered" evidence="4">
    <location>
        <begin position="1485"/>
        <end position="1515"/>
    </location>
</feature>
<feature type="compositionally biased region" description="Polar residues" evidence="4">
    <location>
        <begin position="1231"/>
        <end position="1272"/>
    </location>
</feature>
<dbReference type="PANTHER" id="PTHR14024">
    <property type="entry name" value="PERILIPIN"/>
    <property type="match status" value="1"/>
</dbReference>
<dbReference type="GO" id="GO:0010890">
    <property type="term" value="P:positive regulation of triglyceride storage"/>
    <property type="evidence" value="ECO:0007669"/>
    <property type="project" value="TreeGrafter"/>
</dbReference>
<dbReference type="Pfam" id="PF17798">
    <property type="entry name" value="TRIF-NTD"/>
    <property type="match status" value="1"/>
</dbReference>
<evidence type="ECO:0000256" key="3">
    <source>
        <dbReference type="ARBA" id="ARBA00022677"/>
    </source>
</evidence>
<comment type="subcellular location">
    <subcellularLocation>
        <location evidence="1">Lipid droplet</location>
    </subcellularLocation>
</comment>
<dbReference type="EMBL" id="MUZQ01000430">
    <property type="protein sequence ID" value="OWK51495.1"/>
    <property type="molecule type" value="Genomic_DNA"/>
</dbReference>
<reference evidence="6 7" key="1">
    <citation type="submission" date="2017-05" db="EMBL/GenBank/DDBJ databases">
        <title>Genome of assembly of the Bengalese finch, Lonchura striata domestica.</title>
        <authorList>
            <person name="Colquitt B.M."/>
            <person name="Brainard M.S."/>
        </authorList>
    </citation>
    <scope>NUCLEOTIDE SEQUENCE [LARGE SCALE GENOMIC DNA]</scope>
    <source>
        <strain evidence="6">White83orange57</strain>
    </source>
</reference>